<keyword evidence="1" id="KW-0547">Nucleotide-binding</keyword>
<accession>A0ABT5IVC5</accession>
<sequence>MSQHVFSPPSDGSMSPQAWYQAASQQEGFIHDAAQAAAIERLDALWQALVDFKGKRNRFLGRSLRKPDVPRGLYFWGGVGRGKSFLMDAFFSCVPYQRKRRVHFHHFMAEIHKQLRTVSNEADPLKTVAARIAKDVRLLCFDEFHVSDIADAMILGRLFSELFAHGIICVMTSNYPPDNLYPNGLMRSNFLPTIALLKANLDVLNVDGGNDYRLRELTREPLFHVPAGAEAEQKMQAMFERLAGATPEEAHVLSVLGREITLRRHVPGVIWFDFLAICDGPRAQTDYLEIASEYHTVFVSDIPRLAARDAAIARRFTWLIDVFYDHRVKLVASSAVEPEQIYTEGTQSSEFFRTASRLTEMQSRTYLELPHLVDNFKIGEGVSET</sequence>
<dbReference type="GO" id="GO:0051301">
    <property type="term" value="P:cell division"/>
    <property type="evidence" value="ECO:0007669"/>
    <property type="project" value="UniProtKB-KW"/>
</dbReference>
<dbReference type="PANTHER" id="PTHR12169:SF6">
    <property type="entry name" value="AFG1-LIKE ATPASE"/>
    <property type="match status" value="1"/>
</dbReference>
<dbReference type="InterPro" id="IPR005654">
    <property type="entry name" value="ATPase_AFG1-like"/>
</dbReference>
<evidence type="ECO:0000256" key="1">
    <source>
        <dbReference type="ARBA" id="ARBA00022741"/>
    </source>
</evidence>
<keyword evidence="3" id="KW-0131">Cell cycle</keyword>
<evidence type="ECO:0000256" key="2">
    <source>
        <dbReference type="ARBA" id="ARBA00022840"/>
    </source>
</evidence>
<dbReference type="SUPFAM" id="SSF52540">
    <property type="entry name" value="P-loop containing nucleoside triphosphate hydrolases"/>
    <property type="match status" value="1"/>
</dbReference>
<keyword evidence="4" id="KW-1185">Reference proteome</keyword>
<keyword evidence="2" id="KW-0067">ATP-binding</keyword>
<reference evidence="3 4" key="1">
    <citation type="submission" date="2023-01" db="EMBL/GenBank/DDBJ databases">
        <title>Novel species of the genus Vogesella isolated from rivers.</title>
        <authorList>
            <person name="Lu H."/>
        </authorList>
    </citation>
    <scope>NUCLEOTIDE SEQUENCE [LARGE SCALE GENOMIC DNA]</scope>
    <source>
        <strain evidence="3 4">DC21W</strain>
    </source>
</reference>
<dbReference type="RefSeq" id="WP_272750920.1">
    <property type="nucleotide sequence ID" value="NZ_JAQQLF010000005.1"/>
</dbReference>
<evidence type="ECO:0000313" key="3">
    <source>
        <dbReference type="EMBL" id="MDC7716520.1"/>
    </source>
</evidence>
<dbReference type="Proteomes" id="UP001219956">
    <property type="component" value="Unassembled WGS sequence"/>
</dbReference>
<keyword evidence="3" id="KW-0132">Cell division</keyword>
<dbReference type="Gene3D" id="3.40.50.300">
    <property type="entry name" value="P-loop containing nucleotide triphosphate hydrolases"/>
    <property type="match status" value="1"/>
</dbReference>
<comment type="caution">
    <text evidence="3">The sequence shown here is derived from an EMBL/GenBank/DDBJ whole genome shotgun (WGS) entry which is preliminary data.</text>
</comment>
<gene>
    <name evidence="3" type="primary">zapE</name>
    <name evidence="3" type="ORF">PQU95_04720</name>
</gene>
<organism evidence="3 4">
    <name type="scientific">Vogesella aquatica</name>
    <dbReference type="NCBI Taxonomy" id="2984206"/>
    <lineage>
        <taxon>Bacteria</taxon>
        <taxon>Pseudomonadati</taxon>
        <taxon>Pseudomonadota</taxon>
        <taxon>Betaproteobacteria</taxon>
        <taxon>Neisseriales</taxon>
        <taxon>Chromobacteriaceae</taxon>
        <taxon>Vogesella</taxon>
    </lineage>
</organism>
<protein>
    <submittedName>
        <fullName evidence="3">Cell division protein ZapE</fullName>
    </submittedName>
</protein>
<name>A0ABT5IVC5_9NEIS</name>
<dbReference type="PANTHER" id="PTHR12169">
    <property type="entry name" value="ATPASE N2B"/>
    <property type="match status" value="1"/>
</dbReference>
<dbReference type="NCBIfam" id="NF040713">
    <property type="entry name" value="ZapE"/>
    <property type="match status" value="1"/>
</dbReference>
<dbReference type="EMBL" id="JAQQLF010000005">
    <property type="protein sequence ID" value="MDC7716520.1"/>
    <property type="molecule type" value="Genomic_DNA"/>
</dbReference>
<proteinExistence type="predicted"/>
<dbReference type="Pfam" id="PF03969">
    <property type="entry name" value="AFG1_ATPase"/>
    <property type="match status" value="1"/>
</dbReference>
<evidence type="ECO:0000313" key="4">
    <source>
        <dbReference type="Proteomes" id="UP001219956"/>
    </source>
</evidence>
<dbReference type="InterPro" id="IPR027417">
    <property type="entry name" value="P-loop_NTPase"/>
</dbReference>